<evidence type="ECO:0000256" key="4">
    <source>
        <dbReference type="ARBA" id="ARBA00023014"/>
    </source>
</evidence>
<keyword evidence="8" id="KW-0560">Oxidoreductase</keyword>
<evidence type="ECO:0000256" key="1">
    <source>
        <dbReference type="ARBA" id="ARBA00022714"/>
    </source>
</evidence>
<dbReference type="Pfam" id="PF00355">
    <property type="entry name" value="Rieske"/>
    <property type="match status" value="1"/>
</dbReference>
<dbReference type="PROSITE" id="PS51296">
    <property type="entry name" value="RIESKE"/>
    <property type="match status" value="1"/>
</dbReference>
<evidence type="ECO:0000256" key="3">
    <source>
        <dbReference type="ARBA" id="ARBA00023004"/>
    </source>
</evidence>
<organism evidence="8 9">
    <name type="scientific">Methylocapsa palsarum</name>
    <dbReference type="NCBI Taxonomy" id="1612308"/>
    <lineage>
        <taxon>Bacteria</taxon>
        <taxon>Pseudomonadati</taxon>
        <taxon>Pseudomonadota</taxon>
        <taxon>Alphaproteobacteria</taxon>
        <taxon>Hyphomicrobiales</taxon>
        <taxon>Beijerinckiaceae</taxon>
        <taxon>Methylocapsa</taxon>
    </lineage>
</organism>
<keyword evidence="4" id="KW-0411">Iron-sulfur</keyword>
<dbReference type="PANTHER" id="PTHR21496:SF0">
    <property type="entry name" value="RIESKE DOMAIN-CONTAINING PROTEIN"/>
    <property type="match status" value="1"/>
</dbReference>
<proteinExistence type="inferred from homology"/>
<evidence type="ECO:0000256" key="5">
    <source>
        <dbReference type="ARBA" id="ARBA00034078"/>
    </source>
</evidence>
<dbReference type="InterPro" id="IPR017941">
    <property type="entry name" value="Rieske_2Fe-2S"/>
</dbReference>
<evidence type="ECO:0000313" key="9">
    <source>
        <dbReference type="Proteomes" id="UP000198755"/>
    </source>
</evidence>
<sequence>MFGRVCKEDTIVEGGMRLVIANSHVIILAWPDNGVIKAFQGVCPHTNTPLAEADFDGAVLTCPSHSWTWDAMTGEPIHPKECWLAEYPVKVDGGIIYIDTEGVSPLFAPR</sequence>
<dbReference type="GO" id="GO:0004497">
    <property type="term" value="F:monooxygenase activity"/>
    <property type="evidence" value="ECO:0007669"/>
    <property type="project" value="UniProtKB-KW"/>
</dbReference>
<keyword evidence="3" id="KW-0408">Iron</keyword>
<gene>
    <name evidence="8" type="ORF">SAMN05444581_11137</name>
</gene>
<reference evidence="8 9" key="1">
    <citation type="submission" date="2016-10" db="EMBL/GenBank/DDBJ databases">
        <authorList>
            <person name="de Groot N.N."/>
        </authorList>
    </citation>
    <scope>NUCLEOTIDE SEQUENCE [LARGE SCALE GENOMIC DNA]</scope>
    <source>
        <strain evidence="8 9">NE2</strain>
    </source>
</reference>
<dbReference type="InterPro" id="IPR036922">
    <property type="entry name" value="Rieske_2Fe-2S_sf"/>
</dbReference>
<dbReference type="SUPFAM" id="SSF50022">
    <property type="entry name" value="ISP domain"/>
    <property type="match status" value="1"/>
</dbReference>
<dbReference type="PANTHER" id="PTHR21496">
    <property type="entry name" value="FERREDOXIN-RELATED"/>
    <property type="match status" value="1"/>
</dbReference>
<keyword evidence="9" id="KW-1185">Reference proteome</keyword>
<dbReference type="OrthoDB" id="9800167at2"/>
<dbReference type="STRING" id="1612308.SAMN05444581_11137"/>
<accession>A0A1I4APU1</accession>
<dbReference type="RefSeq" id="WP_091683074.1">
    <property type="nucleotide sequence ID" value="NZ_FOSN01000011.1"/>
</dbReference>
<keyword evidence="2" id="KW-0479">Metal-binding</keyword>
<dbReference type="CDD" id="cd03474">
    <property type="entry name" value="Rieske_T4moC"/>
    <property type="match status" value="1"/>
</dbReference>
<evidence type="ECO:0000313" key="8">
    <source>
        <dbReference type="EMBL" id="SFK58384.1"/>
    </source>
</evidence>
<evidence type="ECO:0000259" key="7">
    <source>
        <dbReference type="PROSITE" id="PS51296"/>
    </source>
</evidence>
<protein>
    <submittedName>
        <fullName evidence="8">Toluene monooxygenase system ferredoxin subunit</fullName>
    </submittedName>
</protein>
<dbReference type="GO" id="GO:0046872">
    <property type="term" value="F:metal ion binding"/>
    <property type="evidence" value="ECO:0007669"/>
    <property type="project" value="UniProtKB-KW"/>
</dbReference>
<dbReference type="Gene3D" id="2.102.10.10">
    <property type="entry name" value="Rieske [2Fe-2S] iron-sulphur domain"/>
    <property type="match status" value="1"/>
</dbReference>
<evidence type="ECO:0000256" key="2">
    <source>
        <dbReference type="ARBA" id="ARBA00022723"/>
    </source>
</evidence>
<comment type="cofactor">
    <cofactor evidence="5">
        <name>[2Fe-2S] cluster</name>
        <dbReference type="ChEBI" id="CHEBI:190135"/>
    </cofactor>
</comment>
<dbReference type="EMBL" id="FOSN01000011">
    <property type="protein sequence ID" value="SFK58384.1"/>
    <property type="molecule type" value="Genomic_DNA"/>
</dbReference>
<dbReference type="Proteomes" id="UP000198755">
    <property type="component" value="Unassembled WGS sequence"/>
</dbReference>
<dbReference type="AlphaFoldDB" id="A0A1I4APU1"/>
<evidence type="ECO:0000256" key="6">
    <source>
        <dbReference type="ARBA" id="ARBA00038001"/>
    </source>
</evidence>
<keyword evidence="8" id="KW-0503">Monooxygenase</keyword>
<name>A0A1I4APU1_9HYPH</name>
<feature type="domain" description="Rieske" evidence="7">
    <location>
        <begin position="3"/>
        <end position="98"/>
    </location>
</feature>
<dbReference type="GO" id="GO:0051537">
    <property type="term" value="F:2 iron, 2 sulfur cluster binding"/>
    <property type="evidence" value="ECO:0007669"/>
    <property type="project" value="UniProtKB-KW"/>
</dbReference>
<comment type="similarity">
    <text evidence="6">Belongs to the bacterial ring-hydroxylating dioxygenase ferredoxin component family.</text>
</comment>
<keyword evidence="1" id="KW-0001">2Fe-2S</keyword>